<organism evidence="1 2">
    <name type="scientific">Dibothriocephalus latus</name>
    <name type="common">Fish tapeworm</name>
    <name type="synonym">Diphyllobothrium latum</name>
    <dbReference type="NCBI Taxonomy" id="60516"/>
    <lineage>
        <taxon>Eukaryota</taxon>
        <taxon>Metazoa</taxon>
        <taxon>Spiralia</taxon>
        <taxon>Lophotrochozoa</taxon>
        <taxon>Platyhelminthes</taxon>
        <taxon>Cestoda</taxon>
        <taxon>Eucestoda</taxon>
        <taxon>Diphyllobothriidea</taxon>
        <taxon>Diphyllobothriidae</taxon>
        <taxon>Dibothriocephalus</taxon>
    </lineage>
</organism>
<feature type="non-terminal residue" evidence="1">
    <location>
        <position position="304"/>
    </location>
</feature>
<evidence type="ECO:0000313" key="2">
    <source>
        <dbReference type="Proteomes" id="UP000281553"/>
    </source>
</evidence>
<dbReference type="Proteomes" id="UP000281553">
    <property type="component" value="Unassembled WGS sequence"/>
</dbReference>
<accession>A0A3P6RC68</accession>
<proteinExistence type="predicted"/>
<dbReference type="EMBL" id="UYRU01015485">
    <property type="protein sequence ID" value="VDK51205.1"/>
    <property type="molecule type" value="Genomic_DNA"/>
</dbReference>
<keyword evidence="2" id="KW-1185">Reference proteome</keyword>
<evidence type="ECO:0000313" key="1">
    <source>
        <dbReference type="EMBL" id="VDK51205.1"/>
    </source>
</evidence>
<name>A0A3P6RC68_DIBLA</name>
<reference evidence="1 2" key="1">
    <citation type="submission" date="2018-11" db="EMBL/GenBank/DDBJ databases">
        <authorList>
            <consortium name="Pathogen Informatics"/>
        </authorList>
    </citation>
    <scope>NUCLEOTIDE SEQUENCE [LARGE SCALE GENOMIC DNA]</scope>
</reference>
<dbReference type="OrthoDB" id="6303740at2759"/>
<dbReference type="AlphaFoldDB" id="A0A3P6RC68"/>
<protein>
    <submittedName>
        <fullName evidence="1">Uncharacterized protein</fullName>
    </submittedName>
</protein>
<gene>
    <name evidence="1" type="ORF">DILT_LOCUS1837</name>
</gene>
<sequence length="304" mass="35109">MSTVGDAATTMSRIKKDDGETSRINPYLWVLDGLVSAIAKTACRGSELSNVMLKKYMTRWLKANLKKLYKKYRRFGADKNEKTKTISRGIQRWEDQPASRMAATELHFAKAQPAPTFIPHHLYAANGPDADRQPDYYLVKGSWCLQREELADLQLLRLHRLQTTRSSCISQAEVGTAVQVGLNAENKIRPVLTRFHRGFTNDFCVMQTDSLNGLPEDEQRSQETVIPVERPRRNRAYKTRPPTNVAEVVAVEDWEQHWQHQQQHQQQQKRPWWWWTCREDSLIRVGLPIPCLLVASGLIWNICN</sequence>